<dbReference type="AlphaFoldDB" id="A0A0M0JDC0"/>
<reference evidence="2" key="1">
    <citation type="journal article" date="2015" name="PLoS Genet.">
        <title>Genome Sequence and Transcriptome Analyses of Chrysochromulina tobin: Metabolic Tools for Enhanced Algal Fitness in the Prominent Order Prymnesiales (Haptophyceae).</title>
        <authorList>
            <person name="Hovde B.T."/>
            <person name="Deodato C.R."/>
            <person name="Hunsperger H.M."/>
            <person name="Ryken S.A."/>
            <person name="Yost W."/>
            <person name="Jha R.K."/>
            <person name="Patterson J."/>
            <person name="Monnat R.J. Jr."/>
            <person name="Barlow S.B."/>
            <person name="Starkenburg S.R."/>
            <person name="Cattolico R.A."/>
        </authorList>
    </citation>
    <scope>NUCLEOTIDE SEQUENCE</scope>
    <source>
        <strain evidence="2">CCMP291</strain>
    </source>
</reference>
<organism evidence="1 2">
    <name type="scientific">Chrysochromulina tobinii</name>
    <dbReference type="NCBI Taxonomy" id="1460289"/>
    <lineage>
        <taxon>Eukaryota</taxon>
        <taxon>Haptista</taxon>
        <taxon>Haptophyta</taxon>
        <taxon>Prymnesiophyceae</taxon>
        <taxon>Prymnesiales</taxon>
        <taxon>Chrysochromulinaceae</taxon>
        <taxon>Chrysochromulina</taxon>
    </lineage>
</organism>
<proteinExistence type="predicted"/>
<accession>A0A0M0JDC0</accession>
<name>A0A0M0JDC0_9EUKA</name>
<protein>
    <submittedName>
        <fullName evidence="1">Uncharacterized protein</fullName>
    </submittedName>
</protein>
<sequence length="212" mass="24114">MLQPRETDVPGIIREEAYQQTSLRSSPDAEWLSARWKLVKVDCDYGETTQQQWLVEAVFANEPDDLEIASGAAPSAVDEDDGEASLNWNGLWVPVESPRQVVAKVMRALRKMDAPYPLHGAAVATRYCSPQNRASQLSPQVFARYLEDPWYQILVEWDEAELDVEPENDEPLWNTADIEVPVKRAADDTYSVVYWKLSLYNGQWLIDSLNIV</sequence>
<comment type="caution">
    <text evidence="1">The sequence shown here is derived from an EMBL/GenBank/DDBJ whole genome shotgun (WGS) entry which is preliminary data.</text>
</comment>
<gene>
    <name evidence="1" type="ORF">Ctob_004111</name>
</gene>
<keyword evidence="2" id="KW-1185">Reference proteome</keyword>
<dbReference type="EMBL" id="JWZX01003113">
    <property type="protein sequence ID" value="KOO24228.1"/>
    <property type="molecule type" value="Genomic_DNA"/>
</dbReference>
<evidence type="ECO:0000313" key="1">
    <source>
        <dbReference type="EMBL" id="KOO24228.1"/>
    </source>
</evidence>
<evidence type="ECO:0000313" key="2">
    <source>
        <dbReference type="Proteomes" id="UP000037460"/>
    </source>
</evidence>
<dbReference type="Proteomes" id="UP000037460">
    <property type="component" value="Unassembled WGS sequence"/>
</dbReference>